<reference evidence="1 2" key="1">
    <citation type="submission" date="2018-07" db="EMBL/GenBank/DDBJ databases">
        <title>Genome sequencing of Runella.</title>
        <authorList>
            <person name="Baek M.-G."/>
            <person name="Yi H."/>
        </authorList>
    </citation>
    <scope>NUCLEOTIDE SEQUENCE [LARGE SCALE GENOMIC DNA]</scope>
    <source>
        <strain evidence="1 2">HYN0085</strain>
    </source>
</reference>
<dbReference type="KEGG" id="run:DR864_24905"/>
<evidence type="ECO:0008006" key="3">
    <source>
        <dbReference type="Google" id="ProtNLM"/>
    </source>
</evidence>
<dbReference type="Proteomes" id="UP000251993">
    <property type="component" value="Chromosome"/>
</dbReference>
<dbReference type="OrthoDB" id="1436925at2"/>
<dbReference type="PROSITE" id="PS51257">
    <property type="entry name" value="PROKAR_LIPOPROTEIN"/>
    <property type="match status" value="1"/>
</dbReference>
<evidence type="ECO:0000313" key="2">
    <source>
        <dbReference type="Proteomes" id="UP000251993"/>
    </source>
</evidence>
<name>A0A344TQ21_9BACT</name>
<sequence length="146" mass="16686">MKINPLLFSGVLMVAACQNGEQAQINTLEKEVMMIHDAVMPKMGELVALENTIRKHISQTDSLLKLKPNDSTLQRALEQSRFLSSQLQEADRSMMEWMHNYKGDSLKKLPPSKAIRSLTQEKIKIEQVSDDMLKSIEDTQIFLKQQ</sequence>
<dbReference type="AlphaFoldDB" id="A0A344TQ21"/>
<keyword evidence="2" id="KW-1185">Reference proteome</keyword>
<gene>
    <name evidence="1" type="ORF">DR864_24905</name>
</gene>
<accession>A0A344TQ21</accession>
<dbReference type="RefSeq" id="WP_114069504.1">
    <property type="nucleotide sequence ID" value="NZ_CP030850.1"/>
</dbReference>
<proteinExistence type="predicted"/>
<evidence type="ECO:0000313" key="1">
    <source>
        <dbReference type="EMBL" id="AXE20742.1"/>
    </source>
</evidence>
<dbReference type="EMBL" id="CP030850">
    <property type="protein sequence ID" value="AXE20742.1"/>
    <property type="molecule type" value="Genomic_DNA"/>
</dbReference>
<protein>
    <recommendedName>
        <fullName evidence="3">Viral A-type inclusion protein</fullName>
    </recommendedName>
</protein>
<organism evidence="1 2">
    <name type="scientific">Runella rosea</name>
    <dbReference type="NCBI Taxonomy" id="2259595"/>
    <lineage>
        <taxon>Bacteria</taxon>
        <taxon>Pseudomonadati</taxon>
        <taxon>Bacteroidota</taxon>
        <taxon>Cytophagia</taxon>
        <taxon>Cytophagales</taxon>
        <taxon>Spirosomataceae</taxon>
        <taxon>Runella</taxon>
    </lineage>
</organism>